<dbReference type="Gene3D" id="3.30.70.2530">
    <property type="match status" value="1"/>
</dbReference>
<dbReference type="AlphaFoldDB" id="A0A1G8I1C1"/>
<gene>
    <name evidence="3" type="ORF">SAMN04488693_106101</name>
</gene>
<dbReference type="GO" id="GO:0016020">
    <property type="term" value="C:membrane"/>
    <property type="evidence" value="ECO:0007669"/>
    <property type="project" value="InterPro"/>
</dbReference>
<dbReference type="InterPro" id="IPR016167">
    <property type="entry name" value="FAD-bd_PCMH_sub1"/>
</dbReference>
<dbReference type="InterPro" id="IPR036318">
    <property type="entry name" value="FAD-bd_PCMH-like_sf"/>
</dbReference>
<organism evidence="3 4">
    <name type="scientific">Arthrobacter subterraneus</name>
    <dbReference type="NCBI Taxonomy" id="335973"/>
    <lineage>
        <taxon>Bacteria</taxon>
        <taxon>Bacillati</taxon>
        <taxon>Actinomycetota</taxon>
        <taxon>Actinomycetes</taxon>
        <taxon>Micrococcales</taxon>
        <taxon>Micrococcaceae</taxon>
        <taxon>Arthrobacter</taxon>
    </lineage>
</organism>
<dbReference type="InterPro" id="IPR016171">
    <property type="entry name" value="Vanillyl_alc_oxidase_C-sub2"/>
</dbReference>
<evidence type="ECO:0000313" key="3">
    <source>
        <dbReference type="EMBL" id="SDI12719.1"/>
    </source>
</evidence>
<keyword evidence="4" id="KW-1185">Reference proteome</keyword>
<sequence length="419" mass="45055">MTNDVGTNWAGNLAYSALTLHKPTSVDEVRRIVAASSSIRALGSRHSFNDIADGTAELLSTAALTGPVTVDRERSTVSVGAGIRYGELARELEREGLALANLASLPHISVGGAVATGTHGSGIRNRSLAAAVVGLELVTASGELVRFSAGDPDFDGAVVNLGALGIVTRLELEVEPAFEVEQTVFEKLPLENLLRDFDGVTGAAYSVSVFTTWRDPDVADAVWVKRRPDRDAPLEGTLFGAVAADDERHPLPGLPAIGCTPQLGAAGPWYNRLPHFKLDFTPSNGVELQSEYLVPRVHAVDAIRAVRELSAEIVPLLQVNEIRTVAADELWLSSSYGTDAVGLHFTWVQDQPAVQKLLPKLEAALEPFSARPHWGKLFTSGAQDLDRLYPRLEDFRLLAKRLDPDGVFANPFTDGLMGR</sequence>
<dbReference type="GO" id="GO:0071949">
    <property type="term" value="F:FAD binding"/>
    <property type="evidence" value="ECO:0007669"/>
    <property type="project" value="InterPro"/>
</dbReference>
<protein>
    <submittedName>
        <fullName evidence="3">Xylitol oxidase</fullName>
    </submittedName>
</protein>
<dbReference type="Gene3D" id="3.30.43.10">
    <property type="entry name" value="Uridine Diphospho-n-acetylenolpyruvylglucosamine Reductase, domain 2"/>
    <property type="match status" value="1"/>
</dbReference>
<accession>A0A1G8I1C1</accession>
<feature type="domain" description="FAD-binding PCMH-type" evidence="2">
    <location>
        <begin position="13"/>
        <end position="177"/>
    </location>
</feature>
<dbReference type="InterPro" id="IPR016166">
    <property type="entry name" value="FAD-bd_PCMH"/>
</dbReference>
<dbReference type="RefSeq" id="WP_090586035.1">
    <property type="nucleotide sequence ID" value="NZ_FNDT01000006.1"/>
</dbReference>
<dbReference type="GO" id="GO:0003885">
    <property type="term" value="F:D-arabinono-1,4-lactone oxidase activity"/>
    <property type="evidence" value="ECO:0007669"/>
    <property type="project" value="InterPro"/>
</dbReference>
<evidence type="ECO:0000256" key="1">
    <source>
        <dbReference type="ARBA" id="ARBA00023002"/>
    </source>
</evidence>
<dbReference type="InterPro" id="IPR010031">
    <property type="entry name" value="FAD_lactone_oxidase-like"/>
</dbReference>
<dbReference type="Proteomes" id="UP000199258">
    <property type="component" value="Unassembled WGS sequence"/>
</dbReference>
<dbReference type="SUPFAM" id="SSF56176">
    <property type="entry name" value="FAD-binding/transporter-associated domain-like"/>
    <property type="match status" value="1"/>
</dbReference>
<dbReference type="InterPro" id="IPR016169">
    <property type="entry name" value="FAD-bd_PCMH_sub2"/>
</dbReference>
<dbReference type="InterPro" id="IPR007173">
    <property type="entry name" value="ALO_C"/>
</dbReference>
<name>A0A1G8I1C1_9MICC</name>
<evidence type="ECO:0000259" key="2">
    <source>
        <dbReference type="PROSITE" id="PS51387"/>
    </source>
</evidence>
<dbReference type="OrthoDB" id="9800184at2"/>
<dbReference type="InterPro" id="IPR006094">
    <property type="entry name" value="Oxid_FAD_bind_N"/>
</dbReference>
<dbReference type="STRING" id="335973.SAMN04488693_106101"/>
<dbReference type="PROSITE" id="PS51387">
    <property type="entry name" value="FAD_PCMH"/>
    <property type="match status" value="1"/>
</dbReference>
<dbReference type="Pfam" id="PF01565">
    <property type="entry name" value="FAD_binding_4"/>
    <property type="match status" value="1"/>
</dbReference>
<dbReference type="GO" id="GO:0080049">
    <property type="term" value="F:L-gulono-1,4-lactone dehydrogenase activity"/>
    <property type="evidence" value="ECO:0007669"/>
    <property type="project" value="TreeGrafter"/>
</dbReference>
<dbReference type="EMBL" id="FNDT01000006">
    <property type="protein sequence ID" value="SDI12719.1"/>
    <property type="molecule type" value="Genomic_DNA"/>
</dbReference>
<keyword evidence="1" id="KW-0560">Oxidoreductase</keyword>
<dbReference type="PANTHER" id="PTHR43762:SF1">
    <property type="entry name" value="D-ARABINONO-1,4-LACTONE OXIDASE"/>
    <property type="match status" value="1"/>
</dbReference>
<proteinExistence type="predicted"/>
<dbReference type="Gene3D" id="1.10.45.10">
    <property type="entry name" value="Vanillyl-alcohol Oxidase, Chain A, domain 4"/>
    <property type="match status" value="1"/>
</dbReference>
<evidence type="ECO:0000313" key="4">
    <source>
        <dbReference type="Proteomes" id="UP000199258"/>
    </source>
</evidence>
<reference evidence="3 4" key="1">
    <citation type="submission" date="2016-10" db="EMBL/GenBank/DDBJ databases">
        <authorList>
            <person name="de Groot N.N."/>
        </authorList>
    </citation>
    <scope>NUCLEOTIDE SEQUENCE [LARGE SCALE GENOMIC DNA]</scope>
    <source>
        <strain evidence="3 4">NP_1H</strain>
    </source>
</reference>
<dbReference type="PIRSF" id="PIRSF000136">
    <property type="entry name" value="LGO_GLO"/>
    <property type="match status" value="1"/>
</dbReference>
<dbReference type="Pfam" id="PF04030">
    <property type="entry name" value="ALO"/>
    <property type="match status" value="1"/>
</dbReference>
<dbReference type="Gene3D" id="3.30.70.2520">
    <property type="match status" value="1"/>
</dbReference>
<dbReference type="Gene3D" id="3.30.465.10">
    <property type="match status" value="1"/>
</dbReference>
<dbReference type="PANTHER" id="PTHR43762">
    <property type="entry name" value="L-GULONOLACTONE OXIDASE"/>
    <property type="match status" value="1"/>
</dbReference>